<organism evidence="7 8">
    <name type="scientific">Lymnaea stagnalis</name>
    <name type="common">Great pond snail</name>
    <name type="synonym">Helix stagnalis</name>
    <dbReference type="NCBI Taxonomy" id="6523"/>
    <lineage>
        <taxon>Eukaryota</taxon>
        <taxon>Metazoa</taxon>
        <taxon>Spiralia</taxon>
        <taxon>Lophotrochozoa</taxon>
        <taxon>Mollusca</taxon>
        <taxon>Gastropoda</taxon>
        <taxon>Heterobranchia</taxon>
        <taxon>Euthyneura</taxon>
        <taxon>Panpulmonata</taxon>
        <taxon>Hygrophila</taxon>
        <taxon>Lymnaeoidea</taxon>
        <taxon>Lymnaeidae</taxon>
        <taxon>Lymnaea</taxon>
    </lineage>
</organism>
<dbReference type="PANTHER" id="PTHR46641">
    <property type="entry name" value="FMRFAMIDE RECEPTOR-RELATED"/>
    <property type="match status" value="1"/>
</dbReference>
<feature type="transmembrane region" description="Helical" evidence="5">
    <location>
        <begin position="263"/>
        <end position="280"/>
    </location>
</feature>
<protein>
    <recommendedName>
        <fullName evidence="6">G-protein coupled receptors family 1 profile domain-containing protein</fullName>
    </recommendedName>
</protein>
<keyword evidence="8" id="KW-1185">Reference proteome</keyword>
<gene>
    <name evidence="7" type="ORF">GSLYS_00010919001</name>
</gene>
<feature type="transmembrane region" description="Helical" evidence="5">
    <location>
        <begin position="300"/>
        <end position="323"/>
    </location>
</feature>
<evidence type="ECO:0000313" key="8">
    <source>
        <dbReference type="Proteomes" id="UP001497497"/>
    </source>
</evidence>
<reference evidence="7 8" key="1">
    <citation type="submission" date="2024-04" db="EMBL/GenBank/DDBJ databases">
        <authorList>
            <consortium name="Genoscope - CEA"/>
            <person name="William W."/>
        </authorList>
    </citation>
    <scope>NUCLEOTIDE SEQUENCE [LARGE SCALE GENOMIC DNA]</scope>
</reference>
<keyword evidence="4 5" id="KW-0472">Membrane</keyword>
<comment type="subcellular location">
    <subcellularLocation>
        <location evidence="1">Membrane</location>
    </subcellularLocation>
</comment>
<feature type="transmembrane region" description="Helical" evidence="5">
    <location>
        <begin position="130"/>
        <end position="154"/>
    </location>
</feature>
<evidence type="ECO:0000313" key="7">
    <source>
        <dbReference type="EMBL" id="CAL1537006.1"/>
    </source>
</evidence>
<dbReference type="EMBL" id="CAXITT010000245">
    <property type="protein sequence ID" value="CAL1537006.1"/>
    <property type="molecule type" value="Genomic_DNA"/>
</dbReference>
<feature type="transmembrane region" description="Helical" evidence="5">
    <location>
        <begin position="12"/>
        <end position="29"/>
    </location>
</feature>
<evidence type="ECO:0000256" key="2">
    <source>
        <dbReference type="ARBA" id="ARBA00022692"/>
    </source>
</evidence>
<comment type="caution">
    <text evidence="7">The sequence shown here is derived from an EMBL/GenBank/DDBJ whole genome shotgun (WGS) entry which is preliminary data.</text>
</comment>
<dbReference type="Gene3D" id="1.20.1070.10">
    <property type="entry name" value="Rhodopsin 7-helix transmembrane proteins"/>
    <property type="match status" value="1"/>
</dbReference>
<evidence type="ECO:0000256" key="1">
    <source>
        <dbReference type="ARBA" id="ARBA00004370"/>
    </source>
</evidence>
<feature type="domain" description="G-protein coupled receptors family 1 profile" evidence="6">
    <location>
        <begin position="20"/>
        <end position="322"/>
    </location>
</feature>
<dbReference type="GO" id="GO:0016020">
    <property type="term" value="C:membrane"/>
    <property type="evidence" value="ECO:0007669"/>
    <property type="project" value="UniProtKB-SubCell"/>
</dbReference>
<evidence type="ECO:0000256" key="4">
    <source>
        <dbReference type="ARBA" id="ARBA00023136"/>
    </source>
</evidence>
<feature type="transmembrane region" description="Helical" evidence="5">
    <location>
        <begin position="187"/>
        <end position="208"/>
    </location>
</feature>
<dbReference type="InterPro" id="IPR052954">
    <property type="entry name" value="GPCR-Ligand_Int"/>
</dbReference>
<dbReference type="GO" id="GO:0004930">
    <property type="term" value="F:G protein-coupled receptor activity"/>
    <property type="evidence" value="ECO:0007669"/>
    <property type="project" value="InterPro"/>
</dbReference>
<dbReference type="InterPro" id="IPR000276">
    <property type="entry name" value="GPCR_Rhodpsn"/>
</dbReference>
<keyword evidence="3 5" id="KW-1133">Transmembrane helix</keyword>
<dbReference type="PANTHER" id="PTHR46641:SF2">
    <property type="entry name" value="FMRFAMIDE RECEPTOR"/>
    <property type="match status" value="1"/>
</dbReference>
<dbReference type="PROSITE" id="PS50262">
    <property type="entry name" value="G_PROTEIN_RECEP_F1_2"/>
    <property type="match status" value="1"/>
</dbReference>
<keyword evidence="2 5" id="KW-0812">Transmembrane</keyword>
<dbReference type="AlphaFoldDB" id="A0AAV2HSA6"/>
<accession>A0AAV2HSA6</accession>
<evidence type="ECO:0000256" key="3">
    <source>
        <dbReference type="ARBA" id="ARBA00022989"/>
    </source>
</evidence>
<dbReference type="InterPro" id="IPR017452">
    <property type="entry name" value="GPCR_Rhodpsn_7TM"/>
</dbReference>
<dbReference type="PRINTS" id="PR00237">
    <property type="entry name" value="GPCRRHODOPSN"/>
</dbReference>
<feature type="transmembrane region" description="Helical" evidence="5">
    <location>
        <begin position="84"/>
        <end position="109"/>
    </location>
</feature>
<evidence type="ECO:0000259" key="6">
    <source>
        <dbReference type="PROSITE" id="PS50262"/>
    </source>
</evidence>
<sequence>MVEGCFCAARGLISLLGILGNLVNIKAYVSMGLSDGVTTAFLLLACSDLAYLTAMLARAVSFGFMAAEKLHNYSLWFPVDPYGVYIFFGNVGSIPYTVSILTTTLLAVVRCLSVARPLQFQNSFRRTRATAVVFVFAMFSLFSYLPVLVFMGMIRQFDARVNATRPMLWISPMRERVKDIVWVIRDAILPIATQLIVITCVIVMADCLRSASVFRMSQMSVKSVSEKLRFGDLNVDLGQNEAPRSAANPNKLIGKELQAVQQVLLISIIFIVCNMPKIVINFTGLFEQEFALGRLHENLYLTMIGVLYIFQTVYSSVNIFIYYHYSSKYRRHCKVCA</sequence>
<evidence type="ECO:0000256" key="5">
    <source>
        <dbReference type="SAM" id="Phobius"/>
    </source>
</evidence>
<name>A0AAV2HSA6_LYMST</name>
<dbReference type="Pfam" id="PF00001">
    <property type="entry name" value="7tm_1"/>
    <property type="match status" value="1"/>
</dbReference>
<proteinExistence type="predicted"/>
<dbReference type="SUPFAM" id="SSF81321">
    <property type="entry name" value="Family A G protein-coupled receptor-like"/>
    <property type="match status" value="1"/>
</dbReference>
<dbReference type="Proteomes" id="UP001497497">
    <property type="component" value="Unassembled WGS sequence"/>
</dbReference>